<dbReference type="Pfam" id="PF00023">
    <property type="entry name" value="Ank"/>
    <property type="match status" value="1"/>
</dbReference>
<comment type="caution">
    <text evidence="5">The sequence shown here is derived from an EMBL/GenBank/DDBJ whole genome shotgun (WGS) entry which is preliminary data.</text>
</comment>
<evidence type="ECO:0000313" key="6">
    <source>
        <dbReference type="Proteomes" id="UP000794436"/>
    </source>
</evidence>
<dbReference type="PRINTS" id="PR01415">
    <property type="entry name" value="ANKYRIN"/>
</dbReference>
<feature type="repeat" description="ANK" evidence="3">
    <location>
        <begin position="105"/>
        <end position="137"/>
    </location>
</feature>
<dbReference type="Gene3D" id="3.40.50.300">
    <property type="entry name" value="P-loop containing nucleotide triphosphate hydrolases"/>
    <property type="match status" value="1"/>
</dbReference>
<feature type="repeat" description="ANK" evidence="3">
    <location>
        <begin position="171"/>
        <end position="203"/>
    </location>
</feature>
<dbReference type="PROSITE" id="PS50088">
    <property type="entry name" value="ANK_REPEAT"/>
    <property type="match status" value="6"/>
</dbReference>
<organism evidence="5 6">
    <name type="scientific">Pythium oligandrum</name>
    <name type="common">Mycoparasitic fungus</name>
    <dbReference type="NCBI Taxonomy" id="41045"/>
    <lineage>
        <taxon>Eukaryota</taxon>
        <taxon>Sar</taxon>
        <taxon>Stramenopiles</taxon>
        <taxon>Oomycota</taxon>
        <taxon>Peronosporomycetes</taxon>
        <taxon>Pythiales</taxon>
        <taxon>Pythiaceae</taxon>
        <taxon>Pythium</taxon>
    </lineage>
</organism>
<dbReference type="InterPro" id="IPR027417">
    <property type="entry name" value="P-loop_NTPase"/>
</dbReference>
<reference evidence="5" key="1">
    <citation type="submission" date="2019-03" db="EMBL/GenBank/DDBJ databases">
        <title>Long read genome sequence of the mycoparasitic Pythium oligandrum ATCC 38472 isolated from sugarbeet rhizosphere.</title>
        <authorList>
            <person name="Gaulin E."/>
        </authorList>
    </citation>
    <scope>NUCLEOTIDE SEQUENCE</scope>
    <source>
        <strain evidence="5">ATCC 38472_TT</strain>
    </source>
</reference>
<evidence type="ECO:0008006" key="7">
    <source>
        <dbReference type="Google" id="ProtNLM"/>
    </source>
</evidence>
<dbReference type="SUPFAM" id="SSF52540">
    <property type="entry name" value="P-loop containing nucleoside triphosphate hydrolases"/>
    <property type="match status" value="1"/>
</dbReference>
<dbReference type="OrthoDB" id="93327at2759"/>
<feature type="repeat" description="ANK" evidence="3">
    <location>
        <begin position="72"/>
        <end position="104"/>
    </location>
</feature>
<evidence type="ECO:0000256" key="2">
    <source>
        <dbReference type="ARBA" id="ARBA00023043"/>
    </source>
</evidence>
<gene>
    <name evidence="5" type="ORF">Poli38472_004506</name>
</gene>
<proteinExistence type="predicted"/>
<dbReference type="Pfam" id="PF13637">
    <property type="entry name" value="Ank_4"/>
    <property type="match status" value="1"/>
</dbReference>
<evidence type="ECO:0000256" key="4">
    <source>
        <dbReference type="SAM" id="MobiDB-lite"/>
    </source>
</evidence>
<evidence type="ECO:0000313" key="5">
    <source>
        <dbReference type="EMBL" id="TMW59437.1"/>
    </source>
</evidence>
<feature type="repeat" description="ANK" evidence="3">
    <location>
        <begin position="138"/>
        <end position="170"/>
    </location>
</feature>
<dbReference type="InterPro" id="IPR002110">
    <property type="entry name" value="Ankyrin_rpt"/>
</dbReference>
<dbReference type="SMART" id="SM00248">
    <property type="entry name" value="ANK"/>
    <property type="match status" value="8"/>
</dbReference>
<dbReference type="PANTHER" id="PTHR24198:SF165">
    <property type="entry name" value="ANKYRIN REPEAT-CONTAINING PROTEIN-RELATED"/>
    <property type="match status" value="1"/>
</dbReference>
<dbReference type="SUPFAM" id="SSF48403">
    <property type="entry name" value="Ankyrin repeat"/>
    <property type="match status" value="1"/>
</dbReference>
<evidence type="ECO:0000256" key="3">
    <source>
        <dbReference type="PROSITE-ProRule" id="PRU00023"/>
    </source>
</evidence>
<feature type="repeat" description="ANK" evidence="3">
    <location>
        <begin position="204"/>
        <end position="236"/>
    </location>
</feature>
<dbReference type="InterPro" id="IPR036770">
    <property type="entry name" value="Ankyrin_rpt-contain_sf"/>
</dbReference>
<dbReference type="Pfam" id="PF08477">
    <property type="entry name" value="Roc"/>
    <property type="match status" value="1"/>
</dbReference>
<sequence length="1399" mass="157219">MTWLCDGVEALKAAAADGDLREVHRLLRDGVKASDVDERGRTALHVAAENGRVSVVETLLSQGADANAVDKDGWSVLMMGAMSGRYEVVAKLLAHKVDVDAVNKKGCTALHVAAWSGYKAIVKVLISYNVDVNAKTKDRWTALHWAAQRGHARVTALLLSGGANPNAVTRDGRTALHWAAASDRQEVVMELLSGGVDADIEDLGGNTPLHVACRYHRLLSVVHLLDRHCDIHRTNKAGETPLTKCLQWKADTDDFKTVLDIAYLLMSRGAVYEDLDRDSRDKLYSKAAILNACVKHWSAEQRVGKLHLTRLPAEAVDRGPTAVLTYLREIRATNDLDLVIRHKVCVVGSSKAGKTSLVKSITSKNTTLVDEDDRTIGVDLFNMHFAQAVKGSSKDSRTHLISLWDFAGQDKYHVAHALFFSRRTLYVLCVDVKALNQAVEDSKLQDDEDAAEALVDAFVRENVWRWFRLIFTRQPDADFTIIATKADAVGPDGATRLEELQARLFKILEEYRTGFMKGMQEEVIVLRATGGRTETEERAAHLEYLQGRLEQSLPKTWTPVNILDQNSLLLARYAVKKAVLTSGRGFLMPDKYSRVLAKIKEMRASKGAQATRDRIRQVIVPYSTLQDELTKSIEDLVEDESKTILETLHDIGDVLWYSRDGLAVLGDTIILDPEFLIGFVRQIMCHDSVMAPKSIPPDQYEQFLVDMRSHGKVAHELLCALPLWKQLNYPDQMLQFKRLLQHFQLAYPVDSVTMQADSDLIVPAYWRVRENENEQGEFESLAAKIEGCDPATVTQFHWEYDFHFEMIESLFEQLAVCSYRVFPSREAHHRSVESIPNNDFAVRIALSSHGYGNQMRQVIRLEVAANNREVASDLLRSLHVATEDVLRAYPGLCVTRSAVHRGRRHRIVEEVTRLETAIPAVQEVLLHQLSWLPEDVANWFLRKPNDVLTAETKAPTQNQRQRRNSISNNLREVLEQTQALDEKLTNLHAGAGNHRDLPALWVAEYVRKPKPRLIVWILSEVSGRCFHKPIEIEVTSKFLAKYGDVLQVGLVVLVNVIFDGVLPGLVIVKKTITGAIPVLIRNSDQGTRVHTIIEEMELQEGVSANIVDDQKLPPAESYALLVRLLKEYDDFFDVNSAPSITKLECATLPNGAYQWAHREEHQANKTQLRIDYTSAKVAQNPLRDSMLATPTANNGPKFYLCNFVIAGLEKNHDWLSLYCVWELFNVQKQPPELGDKSTDVESGETIKNPNREPEKQSLWLQSFPLTSVRSLKQLMDCELRVTLKRPSRLPLRSDRVLGSGSIKLRNFLTPLISQPVKPCWLEIPMAGQDETVVRCELVPFTTDNRPGMEEDIRKTLINASNAAKSTQSRGTTFLSCLDGEASVFTATEDITDEITYSNH</sequence>
<keyword evidence="6" id="KW-1185">Reference proteome</keyword>
<dbReference type="Gene3D" id="1.25.40.20">
    <property type="entry name" value="Ankyrin repeat-containing domain"/>
    <property type="match status" value="3"/>
</dbReference>
<dbReference type="Pfam" id="PF13857">
    <property type="entry name" value="Ank_5"/>
    <property type="match status" value="1"/>
</dbReference>
<dbReference type="EMBL" id="SPLM01000109">
    <property type="protein sequence ID" value="TMW59437.1"/>
    <property type="molecule type" value="Genomic_DNA"/>
</dbReference>
<keyword evidence="1" id="KW-0677">Repeat</keyword>
<dbReference type="Pfam" id="PF12796">
    <property type="entry name" value="Ank_2"/>
    <property type="match status" value="1"/>
</dbReference>
<feature type="region of interest" description="Disordered" evidence="4">
    <location>
        <begin position="1231"/>
        <end position="1253"/>
    </location>
</feature>
<keyword evidence="2 3" id="KW-0040">ANK repeat</keyword>
<evidence type="ECO:0000256" key="1">
    <source>
        <dbReference type="ARBA" id="ARBA00022737"/>
    </source>
</evidence>
<protein>
    <recommendedName>
        <fullName evidence="7">Non-specific serine/threonine protein kinase</fullName>
    </recommendedName>
</protein>
<dbReference type="PANTHER" id="PTHR24198">
    <property type="entry name" value="ANKYRIN REPEAT AND PROTEIN KINASE DOMAIN-CONTAINING PROTEIN"/>
    <property type="match status" value="1"/>
</dbReference>
<feature type="repeat" description="ANK" evidence="3">
    <location>
        <begin position="39"/>
        <end position="71"/>
    </location>
</feature>
<accession>A0A8K1CA90</accession>
<dbReference type="PRINTS" id="PR00449">
    <property type="entry name" value="RASTRNSFRMNG"/>
</dbReference>
<dbReference type="PROSITE" id="PS50297">
    <property type="entry name" value="ANK_REP_REGION"/>
    <property type="match status" value="4"/>
</dbReference>
<name>A0A8K1CA90_PYTOL</name>
<dbReference type="Proteomes" id="UP000794436">
    <property type="component" value="Unassembled WGS sequence"/>
</dbReference>